<reference evidence="3 4" key="1">
    <citation type="journal article" date="2015" name="Genome Biol. Evol.">
        <title>The genome of winter moth (Operophtera brumata) provides a genomic perspective on sexual dimorphism and phenology.</title>
        <authorList>
            <person name="Derks M.F."/>
            <person name="Smit S."/>
            <person name="Salis L."/>
            <person name="Schijlen E."/>
            <person name="Bossers A."/>
            <person name="Mateman C."/>
            <person name="Pijl A.S."/>
            <person name="de Ridder D."/>
            <person name="Groenen M.A."/>
            <person name="Visser M.E."/>
            <person name="Megens H.J."/>
        </authorList>
    </citation>
    <scope>NUCLEOTIDE SEQUENCE [LARGE SCALE GENOMIC DNA]</scope>
    <source>
        <strain evidence="3">WM2013NL</strain>
        <tissue evidence="3">Head and thorax</tissue>
    </source>
</reference>
<proteinExistence type="inferred from homology"/>
<protein>
    <submittedName>
        <fullName evidence="3">Carboxypeptidase B</fullName>
    </submittedName>
</protein>
<dbReference type="Proteomes" id="UP000037510">
    <property type="component" value="Unassembled WGS sequence"/>
</dbReference>
<dbReference type="Pfam" id="PF00246">
    <property type="entry name" value="Peptidase_M14"/>
    <property type="match status" value="1"/>
</dbReference>
<keyword evidence="3" id="KW-0378">Hydrolase</keyword>
<dbReference type="SUPFAM" id="SSF53187">
    <property type="entry name" value="Zn-dependent exopeptidases"/>
    <property type="match status" value="1"/>
</dbReference>
<evidence type="ECO:0000256" key="1">
    <source>
        <dbReference type="ARBA" id="ARBA00005988"/>
    </source>
</evidence>
<keyword evidence="3" id="KW-0645">Protease</keyword>
<evidence type="ECO:0000259" key="2">
    <source>
        <dbReference type="Pfam" id="PF00246"/>
    </source>
</evidence>
<dbReference type="GO" id="GO:0006508">
    <property type="term" value="P:proteolysis"/>
    <property type="evidence" value="ECO:0007669"/>
    <property type="project" value="InterPro"/>
</dbReference>
<keyword evidence="3" id="KW-0121">Carboxypeptidase</keyword>
<dbReference type="InterPro" id="IPR000834">
    <property type="entry name" value="Peptidase_M14"/>
</dbReference>
<sequence>MARLLSEARKKIPKSQYLIPMGNPDGLHFSQSLQLKQPVETKEWSTNLTIRKYTRPMEWNKNVDKESQEDTCFGTHINRNFAYHWQGRLVDASSAWSAGPHEFILYPWRYSLRQPTNSKALQEIGEYAARQARLPDGRLYAVRTDY</sequence>
<dbReference type="EMBL" id="JTDY01003607">
    <property type="protein sequence ID" value="KOB69269.1"/>
    <property type="molecule type" value="Genomic_DNA"/>
</dbReference>
<dbReference type="GO" id="GO:0004181">
    <property type="term" value="F:metallocarboxypeptidase activity"/>
    <property type="evidence" value="ECO:0007669"/>
    <property type="project" value="InterPro"/>
</dbReference>
<dbReference type="GO" id="GO:0008270">
    <property type="term" value="F:zinc ion binding"/>
    <property type="evidence" value="ECO:0007669"/>
    <property type="project" value="InterPro"/>
</dbReference>
<name>A0A0L7L1Y4_OPEBR</name>
<comment type="caution">
    <text evidence="3">The sequence shown here is derived from an EMBL/GenBank/DDBJ whole genome shotgun (WGS) entry which is preliminary data.</text>
</comment>
<dbReference type="AlphaFoldDB" id="A0A0L7L1Y4"/>
<evidence type="ECO:0000313" key="3">
    <source>
        <dbReference type="EMBL" id="KOB69269.1"/>
    </source>
</evidence>
<keyword evidence="4" id="KW-1185">Reference proteome</keyword>
<evidence type="ECO:0000313" key="4">
    <source>
        <dbReference type="Proteomes" id="UP000037510"/>
    </source>
</evidence>
<feature type="domain" description="Peptidase M14" evidence="2">
    <location>
        <begin position="17"/>
        <end position="90"/>
    </location>
</feature>
<gene>
    <name evidence="3" type="ORF">OBRU01_08255</name>
</gene>
<comment type="similarity">
    <text evidence="1">Belongs to the peptidase M14 family.</text>
</comment>
<dbReference type="Gene3D" id="3.40.630.10">
    <property type="entry name" value="Zn peptidases"/>
    <property type="match status" value="1"/>
</dbReference>
<organism evidence="3 4">
    <name type="scientific">Operophtera brumata</name>
    <name type="common">Winter moth</name>
    <name type="synonym">Phalaena brumata</name>
    <dbReference type="NCBI Taxonomy" id="104452"/>
    <lineage>
        <taxon>Eukaryota</taxon>
        <taxon>Metazoa</taxon>
        <taxon>Ecdysozoa</taxon>
        <taxon>Arthropoda</taxon>
        <taxon>Hexapoda</taxon>
        <taxon>Insecta</taxon>
        <taxon>Pterygota</taxon>
        <taxon>Neoptera</taxon>
        <taxon>Endopterygota</taxon>
        <taxon>Lepidoptera</taxon>
        <taxon>Glossata</taxon>
        <taxon>Ditrysia</taxon>
        <taxon>Geometroidea</taxon>
        <taxon>Geometridae</taxon>
        <taxon>Larentiinae</taxon>
        <taxon>Operophtera</taxon>
    </lineage>
</organism>
<accession>A0A0L7L1Y4</accession>